<reference evidence="2 3" key="1">
    <citation type="submission" date="2020-05" db="EMBL/GenBank/DDBJ databases">
        <title>Draft genome sequence of Mycobacterium hippocampi DL, isolated from European seabass, Dicentrarchus labrax, reared in fish farms.</title>
        <authorList>
            <person name="Stathopoulou P."/>
            <person name="Asimakis E."/>
            <person name="Tzokas K."/>
            <person name="Batargias C."/>
            <person name="Tsiamis G."/>
        </authorList>
    </citation>
    <scope>NUCLEOTIDE SEQUENCE [LARGE SCALE GENOMIC DNA]</scope>
    <source>
        <strain evidence="2 3">DL</strain>
    </source>
</reference>
<dbReference type="Proteomes" id="UP000570517">
    <property type="component" value="Unassembled WGS sequence"/>
</dbReference>
<evidence type="ECO:0000313" key="3">
    <source>
        <dbReference type="Proteomes" id="UP000570517"/>
    </source>
</evidence>
<accession>A0A850Q0L5</accession>
<dbReference type="PROSITE" id="PS50801">
    <property type="entry name" value="STAS"/>
    <property type="match status" value="1"/>
</dbReference>
<comment type="caution">
    <text evidence="2">The sequence shown here is derived from an EMBL/GenBank/DDBJ whole genome shotgun (WGS) entry which is preliminary data.</text>
</comment>
<sequence>MVTPLGLTTDSRDDGSLVVRATGELDLSNIDMFSEALTDARKASADHHQLTIDLSGVDYLDSRAISVLFDHAENVEITVNPILMPVLKISGLTEVATVRPAP</sequence>
<dbReference type="SUPFAM" id="SSF52091">
    <property type="entry name" value="SpoIIaa-like"/>
    <property type="match status" value="1"/>
</dbReference>
<proteinExistence type="predicted"/>
<dbReference type="EMBL" id="JABFYL010000050">
    <property type="protein sequence ID" value="NVN53770.1"/>
    <property type="molecule type" value="Genomic_DNA"/>
</dbReference>
<dbReference type="InterPro" id="IPR002645">
    <property type="entry name" value="STAS_dom"/>
</dbReference>
<dbReference type="CDD" id="cd07043">
    <property type="entry name" value="STAS_anti-anti-sigma_factors"/>
    <property type="match status" value="1"/>
</dbReference>
<dbReference type="RefSeq" id="WP_178361982.1">
    <property type="nucleotide sequence ID" value="NZ_JABFYL010000050.1"/>
</dbReference>
<name>A0A850Q0L5_9MYCO</name>
<keyword evidence="3" id="KW-1185">Reference proteome</keyword>
<evidence type="ECO:0000313" key="2">
    <source>
        <dbReference type="EMBL" id="NVN53770.1"/>
    </source>
</evidence>
<evidence type="ECO:0000259" key="1">
    <source>
        <dbReference type="PROSITE" id="PS50801"/>
    </source>
</evidence>
<dbReference type="InterPro" id="IPR036513">
    <property type="entry name" value="STAS_dom_sf"/>
</dbReference>
<dbReference type="Pfam" id="PF01740">
    <property type="entry name" value="STAS"/>
    <property type="match status" value="1"/>
</dbReference>
<feature type="domain" description="STAS" evidence="1">
    <location>
        <begin position="14"/>
        <end position="68"/>
    </location>
</feature>
<dbReference type="AlphaFoldDB" id="A0A850Q0L5"/>
<dbReference type="Gene3D" id="3.30.750.24">
    <property type="entry name" value="STAS domain"/>
    <property type="match status" value="1"/>
</dbReference>
<organism evidence="2 3">
    <name type="scientific">Mycolicibacterium hippocampi</name>
    <dbReference type="NCBI Taxonomy" id="659824"/>
    <lineage>
        <taxon>Bacteria</taxon>
        <taxon>Bacillati</taxon>
        <taxon>Actinomycetota</taxon>
        <taxon>Actinomycetes</taxon>
        <taxon>Mycobacteriales</taxon>
        <taxon>Mycobacteriaceae</taxon>
        <taxon>Mycolicibacterium</taxon>
    </lineage>
</organism>
<protein>
    <recommendedName>
        <fullName evidence="1">STAS domain-containing protein</fullName>
    </recommendedName>
</protein>
<gene>
    <name evidence="2" type="ORF">HLY00_2866</name>
</gene>